<accession>A0A9W4XS20</accession>
<comment type="caution">
    <text evidence="2">The sequence shown here is derived from an EMBL/GenBank/DDBJ whole genome shotgun (WGS) entry which is preliminary data.</text>
</comment>
<feature type="compositionally biased region" description="Low complexity" evidence="1">
    <location>
        <begin position="38"/>
        <end position="53"/>
    </location>
</feature>
<evidence type="ECO:0000256" key="1">
    <source>
        <dbReference type="SAM" id="MobiDB-lite"/>
    </source>
</evidence>
<feature type="region of interest" description="Disordered" evidence="1">
    <location>
        <begin position="29"/>
        <end position="53"/>
    </location>
</feature>
<protein>
    <submittedName>
        <fullName evidence="2">Uncharacterized protein</fullName>
    </submittedName>
</protein>
<keyword evidence="3" id="KW-1185">Reference proteome</keyword>
<dbReference type="EMBL" id="CAOQHR010000012">
    <property type="protein sequence ID" value="CAI6341478.1"/>
    <property type="molecule type" value="Genomic_DNA"/>
</dbReference>
<dbReference type="AlphaFoldDB" id="A0A9W4XS20"/>
<gene>
    <name evidence="2" type="ORF">PDIGIT_LOCUS14675</name>
</gene>
<name>A0A9W4XS20_9PLEO</name>
<evidence type="ECO:0000313" key="2">
    <source>
        <dbReference type="EMBL" id="CAI6341478.1"/>
    </source>
</evidence>
<dbReference type="Proteomes" id="UP001152607">
    <property type="component" value="Unassembled WGS sequence"/>
</dbReference>
<organism evidence="2 3">
    <name type="scientific">Periconia digitata</name>
    <dbReference type="NCBI Taxonomy" id="1303443"/>
    <lineage>
        <taxon>Eukaryota</taxon>
        <taxon>Fungi</taxon>
        <taxon>Dikarya</taxon>
        <taxon>Ascomycota</taxon>
        <taxon>Pezizomycotina</taxon>
        <taxon>Dothideomycetes</taxon>
        <taxon>Pleosporomycetidae</taxon>
        <taxon>Pleosporales</taxon>
        <taxon>Massarineae</taxon>
        <taxon>Periconiaceae</taxon>
        <taxon>Periconia</taxon>
    </lineage>
</organism>
<reference evidence="2" key="1">
    <citation type="submission" date="2023-01" db="EMBL/GenBank/DDBJ databases">
        <authorList>
            <person name="Van Ghelder C."/>
            <person name="Rancurel C."/>
        </authorList>
    </citation>
    <scope>NUCLEOTIDE SEQUENCE</scope>
    <source>
        <strain evidence="2">CNCM I-4278</strain>
    </source>
</reference>
<proteinExistence type="predicted"/>
<sequence>MTIIPTGIYYSMDVYVYVCSYPGPQDAAAAAQPPISPTPSTTTDSHTRHTPSSPHSEIILAYLFFPSRRATTPILPPSVHPPPIERKNLFAHSVYPSTCLKTRDSCIYTFSFPHRLASLPSRSLLLATYLPSPYQHLLTHSPKTSPHPSRHPYNGTSNGFSEAVVHKIV</sequence>
<evidence type="ECO:0000313" key="3">
    <source>
        <dbReference type="Proteomes" id="UP001152607"/>
    </source>
</evidence>